<evidence type="ECO:0000256" key="2">
    <source>
        <dbReference type="SAM" id="MobiDB-lite"/>
    </source>
</evidence>
<evidence type="ECO:0000256" key="1">
    <source>
        <dbReference type="ARBA" id="ARBA00022729"/>
    </source>
</evidence>
<protein>
    <submittedName>
        <fullName evidence="5">T9SS type A sorting domain-containing protein</fullName>
    </submittedName>
</protein>
<sequence length="641" mass="64976">MKKNYLKIKIIVCVWVLCSFSLYGQIQDGVIDDPGDIVFVAFHDNDDGFSFLFLDNCPNGTSIRFIDEGWNGTSFNSTTSEGEVLWTNNTGTTIVAGTVIDITDADDNNLGIQATLGVATEDESGFSTGVTNEQIYAVTGTRAAPGTFLAFVGDTDDGSDPASLSGTGLVAGSTALILIDNEGYYTGSTTCNGTIEQCATMFNTSGNWTTGSFSFPSAVPDTADGSAIAPDTTNPQVQSITRQNPTTSPTNADTLTWDVTFDEAVSLVDPADFSLSGTTATVTGVTNPSGNIYRVTASGGDLANANATVVLSFSGGQNIIDSVGNALTDTTPTGTNDNNFVIDNTAPTISIGTPSAGAANNGPITYTITYTGANSVTLSNGDISLNTTGTATGSIAVTGSGTATRTVTISSISGDGSLGISIAADTASDTVGNSASAAGPSATFTVDNTAPTLAIGAPSASSTSSGPITYTITYTGADAVTLANGDISLNTTGTATGSIAVTGSGTATRTVTISSISGDGSLGISIAADTASDTAGNSALAAGPSATFTVDNTLNVQSDILANELNIYPIPAQNIITISSETSLGLQNVKLFNLQGKLILSKKLDTNSNTNAIDISLMPSGLYLMHISSKNGFATKRIIKQ</sequence>
<dbReference type="Pfam" id="PF18962">
    <property type="entry name" value="Por_Secre_tail"/>
    <property type="match status" value="1"/>
</dbReference>
<evidence type="ECO:0000313" key="5">
    <source>
        <dbReference type="EMBL" id="NMH89212.1"/>
    </source>
</evidence>
<keyword evidence="6" id="KW-1185">Reference proteome</keyword>
<evidence type="ECO:0000259" key="4">
    <source>
        <dbReference type="Pfam" id="PF18962"/>
    </source>
</evidence>
<organism evidence="5 6">
    <name type="scientific">Flavivirga algicola</name>
    <dbReference type="NCBI Taxonomy" id="2729136"/>
    <lineage>
        <taxon>Bacteria</taxon>
        <taxon>Pseudomonadati</taxon>
        <taxon>Bacteroidota</taxon>
        <taxon>Flavobacteriia</taxon>
        <taxon>Flavobacteriales</taxon>
        <taxon>Flavobacteriaceae</taxon>
        <taxon>Flavivirga</taxon>
    </lineage>
</organism>
<dbReference type="NCBIfam" id="TIGR04183">
    <property type="entry name" value="Por_Secre_tail"/>
    <property type="match status" value="1"/>
</dbReference>
<feature type="signal peptide" evidence="3">
    <location>
        <begin position="1"/>
        <end position="24"/>
    </location>
</feature>
<feature type="domain" description="Secretion system C-terminal sorting" evidence="4">
    <location>
        <begin position="567"/>
        <end position="639"/>
    </location>
</feature>
<proteinExistence type="predicted"/>
<comment type="caution">
    <text evidence="5">The sequence shown here is derived from an EMBL/GenBank/DDBJ whole genome shotgun (WGS) entry which is preliminary data.</text>
</comment>
<feature type="chain" id="PRO_5045618204" evidence="3">
    <location>
        <begin position="25"/>
        <end position="641"/>
    </location>
</feature>
<feature type="region of interest" description="Disordered" evidence="2">
    <location>
        <begin position="231"/>
        <end position="252"/>
    </location>
</feature>
<accession>A0ABX1S3J9</accession>
<name>A0ABX1S3J9_9FLAO</name>
<gene>
    <name evidence="5" type="ORF">HHX25_16995</name>
</gene>
<evidence type="ECO:0000256" key="3">
    <source>
        <dbReference type="SAM" id="SignalP"/>
    </source>
</evidence>
<dbReference type="EMBL" id="JABBHF010000011">
    <property type="protein sequence ID" value="NMH89212.1"/>
    <property type="molecule type" value="Genomic_DNA"/>
</dbReference>
<reference evidence="5 6" key="1">
    <citation type="submission" date="2020-04" db="EMBL/GenBank/DDBJ databases">
        <title>A Flavivirga sp. nov.</title>
        <authorList>
            <person name="Sun X."/>
        </authorList>
    </citation>
    <scope>NUCLEOTIDE SEQUENCE [LARGE SCALE GENOMIC DNA]</scope>
    <source>
        <strain evidence="5 6">Y03</strain>
    </source>
</reference>
<dbReference type="InterPro" id="IPR026444">
    <property type="entry name" value="Secre_tail"/>
</dbReference>
<evidence type="ECO:0000313" key="6">
    <source>
        <dbReference type="Proteomes" id="UP000746690"/>
    </source>
</evidence>
<keyword evidence="1 3" id="KW-0732">Signal</keyword>
<dbReference type="Proteomes" id="UP000746690">
    <property type="component" value="Unassembled WGS sequence"/>
</dbReference>
<dbReference type="RefSeq" id="WP_169675990.1">
    <property type="nucleotide sequence ID" value="NZ_JABBHF010000011.1"/>
</dbReference>